<feature type="compositionally biased region" description="Polar residues" evidence="1">
    <location>
        <begin position="213"/>
        <end position="236"/>
    </location>
</feature>
<feature type="compositionally biased region" description="Basic and acidic residues" evidence="1">
    <location>
        <begin position="124"/>
        <end position="150"/>
    </location>
</feature>
<dbReference type="EMBL" id="CALNXJ010000002">
    <property type="protein sequence ID" value="CAH3033628.1"/>
    <property type="molecule type" value="Genomic_DNA"/>
</dbReference>
<dbReference type="Gene3D" id="1.10.238.10">
    <property type="entry name" value="EF-hand"/>
    <property type="match status" value="1"/>
</dbReference>
<evidence type="ECO:0000313" key="4">
    <source>
        <dbReference type="Proteomes" id="UP001159428"/>
    </source>
</evidence>
<comment type="caution">
    <text evidence="3">The sequence shown here is derived from an EMBL/GenBank/DDBJ whole genome shotgun (WGS) entry which is preliminary data.</text>
</comment>
<feature type="domain" description="EH" evidence="2">
    <location>
        <begin position="531"/>
        <end position="619"/>
    </location>
</feature>
<dbReference type="InterPro" id="IPR039656">
    <property type="entry name" value="SYNRG"/>
</dbReference>
<name>A0AAU9VRC7_9CNID</name>
<dbReference type="GO" id="GO:0030130">
    <property type="term" value="C:clathrin coat of trans-Golgi network vesicle"/>
    <property type="evidence" value="ECO:0007669"/>
    <property type="project" value="TreeGrafter"/>
</dbReference>
<feature type="compositionally biased region" description="Basic and acidic residues" evidence="1">
    <location>
        <begin position="957"/>
        <end position="979"/>
    </location>
</feature>
<evidence type="ECO:0000259" key="2">
    <source>
        <dbReference type="PROSITE" id="PS50031"/>
    </source>
</evidence>
<gene>
    <name evidence="3" type="ORF">PMEA_00010191</name>
</gene>
<feature type="region of interest" description="Disordered" evidence="1">
    <location>
        <begin position="117"/>
        <end position="181"/>
    </location>
</feature>
<reference evidence="3 4" key="1">
    <citation type="submission" date="2022-05" db="EMBL/GenBank/DDBJ databases">
        <authorList>
            <consortium name="Genoscope - CEA"/>
            <person name="William W."/>
        </authorList>
    </citation>
    <scope>NUCLEOTIDE SEQUENCE [LARGE SCALE GENOMIC DNA]</scope>
</reference>
<protein>
    <recommendedName>
        <fullName evidence="2">EH domain-containing protein</fullName>
    </recommendedName>
</protein>
<keyword evidence="4" id="KW-1185">Reference proteome</keyword>
<dbReference type="Pfam" id="PF12763">
    <property type="entry name" value="EH"/>
    <property type="match status" value="1"/>
</dbReference>
<feature type="region of interest" description="Disordered" evidence="1">
    <location>
        <begin position="1134"/>
        <end position="1153"/>
    </location>
</feature>
<dbReference type="InterPro" id="IPR059024">
    <property type="entry name" value="SYNRG_C"/>
</dbReference>
<evidence type="ECO:0000313" key="3">
    <source>
        <dbReference type="EMBL" id="CAH3033628.1"/>
    </source>
</evidence>
<organism evidence="3 4">
    <name type="scientific">Pocillopora meandrina</name>
    <dbReference type="NCBI Taxonomy" id="46732"/>
    <lineage>
        <taxon>Eukaryota</taxon>
        <taxon>Metazoa</taxon>
        <taxon>Cnidaria</taxon>
        <taxon>Anthozoa</taxon>
        <taxon>Hexacorallia</taxon>
        <taxon>Scleractinia</taxon>
        <taxon>Astrocoeniina</taxon>
        <taxon>Pocilloporidae</taxon>
        <taxon>Pocillopora</taxon>
    </lineage>
</organism>
<proteinExistence type="predicted"/>
<accession>A0AAU9VRC7</accession>
<dbReference type="PANTHER" id="PTHR15463">
    <property type="entry name" value="AP1 GAMMA SUBUNIT BINDING PROTEIN 1"/>
    <property type="match status" value="1"/>
</dbReference>
<dbReference type="PROSITE" id="PS50031">
    <property type="entry name" value="EH"/>
    <property type="match status" value="1"/>
</dbReference>
<dbReference type="InterPro" id="IPR000261">
    <property type="entry name" value="EH_dom"/>
</dbReference>
<sequence length="1349" mass="145045">MAFNKFNIPATGQMIPSQNQGNFSQIPASFQQMGGFQLGQQYGVQGFGPHQGQRFAGPLPGYQTGLPMGSQMSQQMGPQMNSHVRSQMEPQMINVPQSGLQIGGFPSNVQLGHQFPKQQQMRMDQQRKQAEENAKKQEELIKKKQFEAQQRKRQQSFTAKKLSNPDALNSLFGKNKNSGNSSIADLIGPLGKESESKLQAKKASSIFSRPGGSATSQSSNPTQGQWGSGFMTSGHLNPQAGLVSGVTSNKQPDDMDDFGDFSQGPSFPAQSGGGGDADFSDFQGAAQVMAQGGGSSFHAMGSGAPASPNVGGNMNVFSQTQLFHGTIGEPSRNIFATSSANQIQHNSFPPAQNMSATLSLHGVQTTGVCAPTATSWVGPSDVAQGSQVPLFVGDSSHRSRSIHSVSTQGGHITQLVGTSASEMVSDVAKNTPSGGTMPLTDTHHKQIGIGNQQGTTFPLSKLAPDNVYPSPTIGHYGGETGGESNLQQHSTESTQETDTEAEDTTERKLELLYGVSLPEWCVHGTDLPGIYKEIAERTSNPCDDLIDTSGLFPILMASDLPRDQLGHIWNQANRAVPGQLNMLELRIVLGLVALGQAGLKTERLTLEKLGTCKAAPIPSIPEDVLQNKGRGWSFSESLHEESKDRGSLEENVSMGHLSGASSNQTIDPNDRYSVFRAVSQPDVSNIAASPSVESNERFGVFQSSEQPAVNAQLQSGGVPLFQAGFGWNKKEDGNTNEHFPKEDEFGDFQGQTYQNKSLQQDDLGNFKSKATLFSMTTEVNKNSSQIKDNDFGSFQTGSSQTSLGFNDPPMLTSKSLEEDFGEFQTGKQSETFHAAPLQESKKQDQLQTTVQEFENFKGSGNLDNKIKTCEVKEVELPPRAALSNSSEFAISNGDNNLVGMDDFGNFQHSPGPISNKIGVSSSSHGTEKLASALEKFKLSSHSPPSGFGGVESQSLPRFEDGGRKLTERKEQVDNTKQESKGNQSSFVGFPMLVSDPPQTTCLTKKTEDRYGAIRDADFSSGDGIFNVQQTAVMEGALDDDGFADFGGFEVADQFKSGNNNDFGEFKSTDALQSQSFGVFGNAQLDPQPTTASVENHNNDFGSFNSFGKTNLAKPAPGKDDHDEFGAFGSFVTGPSNVSSSRPRSSSNSDSLINSVSLEPSERYKVLSHDSGDVDQHANTWSRCLNSCLLTLATATLSIQKMVEQSVKEEVLGSKEGATYFSAIVEIYRVTLRINASVTKSAPNNTKLKDIHQEIESTWKNIANFLSGSTLSPPRSSLDFSTHHVSVSEDGRSACGICLLNVDKGSQDSSKHSDGKLTYGGRQYHCTCANFWCNRVDSVLPALLPINSLI</sequence>
<feature type="region of interest" description="Disordered" evidence="1">
    <location>
        <begin position="940"/>
        <end position="990"/>
    </location>
</feature>
<dbReference type="PANTHER" id="PTHR15463:SF2">
    <property type="entry name" value="SYNERGIN GAMMA"/>
    <property type="match status" value="1"/>
</dbReference>
<evidence type="ECO:0000256" key="1">
    <source>
        <dbReference type="SAM" id="MobiDB-lite"/>
    </source>
</evidence>
<dbReference type="Pfam" id="PF25999">
    <property type="entry name" value="SYNRG_C"/>
    <property type="match status" value="1"/>
</dbReference>
<feature type="region of interest" description="Disordered" evidence="1">
    <location>
        <begin position="452"/>
        <end position="506"/>
    </location>
</feature>
<feature type="region of interest" description="Disordered" evidence="1">
    <location>
        <begin position="195"/>
        <end position="276"/>
    </location>
</feature>
<dbReference type="Proteomes" id="UP001159428">
    <property type="component" value="Unassembled WGS sequence"/>
</dbReference>